<name>A0ACC2N0Z9_9HYME</name>
<keyword evidence="2" id="KW-1185">Reference proteome</keyword>
<dbReference type="Proteomes" id="UP001239111">
    <property type="component" value="Chromosome 4"/>
</dbReference>
<accession>A0ACC2N0Z9</accession>
<evidence type="ECO:0000313" key="1">
    <source>
        <dbReference type="EMBL" id="KAJ8664778.1"/>
    </source>
</evidence>
<organism evidence="1 2">
    <name type="scientific">Eretmocerus hayati</name>
    <dbReference type="NCBI Taxonomy" id="131215"/>
    <lineage>
        <taxon>Eukaryota</taxon>
        <taxon>Metazoa</taxon>
        <taxon>Ecdysozoa</taxon>
        <taxon>Arthropoda</taxon>
        <taxon>Hexapoda</taxon>
        <taxon>Insecta</taxon>
        <taxon>Pterygota</taxon>
        <taxon>Neoptera</taxon>
        <taxon>Endopterygota</taxon>
        <taxon>Hymenoptera</taxon>
        <taxon>Apocrita</taxon>
        <taxon>Proctotrupomorpha</taxon>
        <taxon>Chalcidoidea</taxon>
        <taxon>Aphelinidae</taxon>
        <taxon>Aphelininae</taxon>
        <taxon>Eretmocerus</taxon>
    </lineage>
</organism>
<evidence type="ECO:0000313" key="2">
    <source>
        <dbReference type="Proteomes" id="UP001239111"/>
    </source>
</evidence>
<protein>
    <submittedName>
        <fullName evidence="1">Uncharacterized protein</fullName>
    </submittedName>
</protein>
<comment type="caution">
    <text evidence="1">The sequence shown here is derived from an EMBL/GenBank/DDBJ whole genome shotgun (WGS) entry which is preliminary data.</text>
</comment>
<proteinExistence type="predicted"/>
<sequence length="157" mass="18255">MGDADSGLSQKPKKVSVIGGYFDEITGYRYHSFKKPYANGNIPLRCSRYKHKNPCRGSATLQTDGIYKINTPHTHEGDIHELKILQLKKEVFEMYKLDPVAKNPKEMFNKKVSEDPDIGKRLSYNSMDSHIHKLRSDHKKNEENRDRRESKFQETEV</sequence>
<reference evidence="1" key="1">
    <citation type="submission" date="2023-04" db="EMBL/GenBank/DDBJ databases">
        <title>A chromosome-level genome assembly of the parasitoid wasp Eretmocerus hayati.</title>
        <authorList>
            <person name="Zhong Y."/>
            <person name="Liu S."/>
            <person name="Liu Y."/>
        </authorList>
    </citation>
    <scope>NUCLEOTIDE SEQUENCE</scope>
    <source>
        <strain evidence="1">ZJU_SS_LIU_2023</strain>
    </source>
</reference>
<dbReference type="EMBL" id="CM056744">
    <property type="protein sequence ID" value="KAJ8664778.1"/>
    <property type="molecule type" value="Genomic_DNA"/>
</dbReference>
<gene>
    <name evidence="1" type="ORF">QAD02_006440</name>
</gene>